<evidence type="ECO:0000256" key="4">
    <source>
        <dbReference type="SAM" id="MobiDB-lite"/>
    </source>
</evidence>
<feature type="region of interest" description="Disordered" evidence="4">
    <location>
        <begin position="159"/>
        <end position="207"/>
    </location>
</feature>
<name>A0A162JBG2_9HYPO</name>
<dbReference type="InterPro" id="IPR035965">
    <property type="entry name" value="PAS-like_dom_sf"/>
</dbReference>
<feature type="compositionally biased region" description="Basic and acidic residues" evidence="4">
    <location>
        <begin position="168"/>
        <end position="187"/>
    </location>
</feature>
<sequence>MYLRKTSSGHRPASAASRASTTSGGYEASRPPVSLPSPNPRSSKHATNKGERHQSLPAGHAAAPPVDVCEAAALTEKSSYFSLSARSSYERRRGSGIMSPPISANSARSIHSDRGHDRTRTRNPGTGGDEIISVHRLRSNSGLSLHTNSAALRRYTDYNADGSSRLSPTDERVHAATRPERQAHDSKPVSPSADGPDDTHTASGVFSRETMRAVLTDSAARQQLWEYTHSRAGAESLDDLFGTASAHVEDRIVRDVYPGFVKRQLALRIKDSLGATSASAAQTPFRFGGLGQAFCLTDPYRPDNPIVFASDSFAHTMGYAKSEDLPRSGSILRLPGNHHEDAVMEDLVLSSRHRRDNQPFWSLVSVCPLKSASGRVRFLLCGLVDVSSAVNTQADILHALAAVSPNSALSPVTDRASVADTAERSPTFDNSTPRLQPLRADKGSSTKSFFNPFSRKRRTDGNDRPPSQAESRPLPLRCVSPLPSAIGAAVTRPATAQTGSDLPVYSRFMVLQYVPGSNHGSDSMAAAQPPGSRRGSRQGSTAPSTGNSPSPISRLKVAFSSLPMLELLGLGPAAHEAILYHDVFAVLSELAGSPSISPIFRANVRQHIVCSETASLELYVPASGGPPAPGVFSAGLGFGLALPATHATINSDETDAGGVPRRTSMFAGGRSKGDRDEGSRPLAGDKPASDGWWTAASGGRRRKSGTYERPPTSDRKVRELPRMQRLMSHWTPLKDSDGSFAWVVLVMSPVTER</sequence>
<gene>
    <name evidence="5" type="ORF">SPI_01098</name>
</gene>
<feature type="region of interest" description="Disordered" evidence="4">
    <location>
        <begin position="410"/>
        <end position="478"/>
    </location>
</feature>
<keyword evidence="1" id="KW-0285">Flavoprotein</keyword>
<feature type="region of interest" description="Disordered" evidence="4">
    <location>
        <begin position="84"/>
        <end position="134"/>
    </location>
</feature>
<keyword evidence="6" id="KW-1185">Reference proteome</keyword>
<dbReference type="OrthoDB" id="447251at2759"/>
<dbReference type="EMBL" id="AZHD01000002">
    <property type="protein sequence ID" value="OAA66522.1"/>
    <property type="molecule type" value="Genomic_DNA"/>
</dbReference>
<proteinExistence type="predicted"/>
<evidence type="ECO:0000256" key="3">
    <source>
        <dbReference type="ARBA" id="ARBA00022991"/>
    </source>
</evidence>
<evidence type="ECO:0008006" key="7">
    <source>
        <dbReference type="Google" id="ProtNLM"/>
    </source>
</evidence>
<dbReference type="SUPFAM" id="SSF55785">
    <property type="entry name" value="PYP-like sensor domain (PAS domain)"/>
    <property type="match status" value="1"/>
</dbReference>
<feature type="region of interest" description="Disordered" evidence="4">
    <location>
        <begin position="651"/>
        <end position="715"/>
    </location>
</feature>
<feature type="compositionally biased region" description="Polar residues" evidence="4">
    <location>
        <begin position="537"/>
        <end position="551"/>
    </location>
</feature>
<dbReference type="STRING" id="1081102.A0A162JBG2"/>
<dbReference type="AlphaFoldDB" id="A0A162JBG2"/>
<feature type="compositionally biased region" description="Low complexity" evidence="4">
    <location>
        <begin position="9"/>
        <end position="25"/>
    </location>
</feature>
<keyword evidence="3" id="KW-0157">Chromophore</keyword>
<keyword evidence="2" id="KW-0288">FMN</keyword>
<feature type="region of interest" description="Disordered" evidence="4">
    <location>
        <begin position="520"/>
        <end position="552"/>
    </location>
</feature>
<dbReference type="PANTHER" id="PTHR47429:SF2">
    <property type="entry name" value="PROTEIN TWIN LOV 1"/>
    <property type="match status" value="1"/>
</dbReference>
<feature type="compositionally biased region" description="Basic and acidic residues" evidence="4">
    <location>
        <begin position="110"/>
        <end position="120"/>
    </location>
</feature>
<comment type="caution">
    <text evidence="5">The sequence shown here is derived from an EMBL/GenBank/DDBJ whole genome shotgun (WGS) entry which is preliminary data.</text>
</comment>
<evidence type="ECO:0000256" key="2">
    <source>
        <dbReference type="ARBA" id="ARBA00022643"/>
    </source>
</evidence>
<organism evidence="5 6">
    <name type="scientific">Niveomyces insectorum RCEF 264</name>
    <dbReference type="NCBI Taxonomy" id="1081102"/>
    <lineage>
        <taxon>Eukaryota</taxon>
        <taxon>Fungi</taxon>
        <taxon>Dikarya</taxon>
        <taxon>Ascomycota</taxon>
        <taxon>Pezizomycotina</taxon>
        <taxon>Sordariomycetes</taxon>
        <taxon>Hypocreomycetidae</taxon>
        <taxon>Hypocreales</taxon>
        <taxon>Cordycipitaceae</taxon>
        <taxon>Niveomyces</taxon>
    </lineage>
</organism>
<evidence type="ECO:0000313" key="5">
    <source>
        <dbReference type="EMBL" id="OAA66522.1"/>
    </source>
</evidence>
<dbReference type="Gene3D" id="3.30.450.20">
    <property type="entry name" value="PAS domain"/>
    <property type="match status" value="1"/>
</dbReference>
<feature type="region of interest" description="Disordered" evidence="4">
    <location>
        <begin position="1"/>
        <end position="62"/>
    </location>
</feature>
<protein>
    <recommendedName>
        <fullName evidence="7">PAS domain-containing protein</fullName>
    </recommendedName>
</protein>
<accession>A0A162JBG2</accession>
<dbReference type="Proteomes" id="UP000076874">
    <property type="component" value="Unassembled WGS sequence"/>
</dbReference>
<evidence type="ECO:0000313" key="6">
    <source>
        <dbReference type="Proteomes" id="UP000076874"/>
    </source>
</evidence>
<dbReference type="PANTHER" id="PTHR47429">
    <property type="entry name" value="PROTEIN TWIN LOV 1"/>
    <property type="match status" value="1"/>
</dbReference>
<evidence type="ECO:0000256" key="1">
    <source>
        <dbReference type="ARBA" id="ARBA00022630"/>
    </source>
</evidence>
<dbReference type="GO" id="GO:0005634">
    <property type="term" value="C:nucleus"/>
    <property type="evidence" value="ECO:0007669"/>
    <property type="project" value="TreeGrafter"/>
</dbReference>
<reference evidence="5 6" key="1">
    <citation type="journal article" date="2016" name="Genome Biol. Evol.">
        <title>Divergent and convergent evolution of fungal pathogenicity.</title>
        <authorList>
            <person name="Shang Y."/>
            <person name="Xiao G."/>
            <person name="Zheng P."/>
            <person name="Cen K."/>
            <person name="Zhan S."/>
            <person name="Wang C."/>
        </authorList>
    </citation>
    <scope>NUCLEOTIDE SEQUENCE [LARGE SCALE GENOMIC DNA]</scope>
    <source>
        <strain evidence="5 6">RCEF 264</strain>
    </source>
</reference>